<dbReference type="EMBL" id="DS232062">
    <property type="protein sequence ID" value="EDS33579.1"/>
    <property type="molecule type" value="Genomic_DNA"/>
</dbReference>
<dbReference type="InParanoid" id="B0WRW9"/>
<accession>B0WRW9</accession>
<protein>
    <submittedName>
        <fullName evidence="1 2">Uncharacterized protein</fullName>
    </submittedName>
</protein>
<evidence type="ECO:0000313" key="2">
    <source>
        <dbReference type="EnsemblMetazoa" id="CPIJ009899-PA"/>
    </source>
</evidence>
<dbReference type="KEGG" id="cqu:CpipJ_CPIJ009899"/>
<organism>
    <name type="scientific">Culex quinquefasciatus</name>
    <name type="common">Southern house mosquito</name>
    <name type="synonym">Culex pungens</name>
    <dbReference type="NCBI Taxonomy" id="7176"/>
    <lineage>
        <taxon>Eukaryota</taxon>
        <taxon>Metazoa</taxon>
        <taxon>Ecdysozoa</taxon>
        <taxon>Arthropoda</taxon>
        <taxon>Hexapoda</taxon>
        <taxon>Insecta</taxon>
        <taxon>Pterygota</taxon>
        <taxon>Neoptera</taxon>
        <taxon>Endopterygota</taxon>
        <taxon>Diptera</taxon>
        <taxon>Nematocera</taxon>
        <taxon>Culicoidea</taxon>
        <taxon>Culicidae</taxon>
        <taxon>Culicinae</taxon>
        <taxon>Culicini</taxon>
        <taxon>Culex</taxon>
        <taxon>Culex</taxon>
    </lineage>
</organism>
<sequence length="147" mass="16479">MTIQENSGSGFFRPKSKPLNVMRIVADLEMHYSGVTEVTKLHRNKLRVALNNAKEGNGIVIEVRQMGNSDGEGENKKFVPTNSYRFACITRKLGHTKACCNNKTICGKCEENHQTDQCKAVPTKCLICGGEVHETRCCPKYQERSDK</sequence>
<gene>
    <name evidence="2" type="primary">6042321</name>
    <name evidence="1" type="ORF">CpipJ_CPIJ009899</name>
</gene>
<name>B0WRW9_CULQU</name>
<evidence type="ECO:0000313" key="3">
    <source>
        <dbReference type="Proteomes" id="UP000002320"/>
    </source>
</evidence>
<dbReference type="Proteomes" id="UP000002320">
    <property type="component" value="Unassembled WGS sequence"/>
</dbReference>
<keyword evidence="3" id="KW-1185">Reference proteome</keyword>
<dbReference type="EnsemblMetazoa" id="CPIJ009899-RA">
    <property type="protein sequence ID" value="CPIJ009899-PA"/>
    <property type="gene ID" value="CPIJ009899"/>
</dbReference>
<dbReference type="AlphaFoldDB" id="B0WRW9"/>
<evidence type="ECO:0000313" key="1">
    <source>
        <dbReference type="EMBL" id="EDS33579.1"/>
    </source>
</evidence>
<reference evidence="1" key="1">
    <citation type="submission" date="2007-03" db="EMBL/GenBank/DDBJ databases">
        <title>Annotation of Culex pipiens quinquefasciatus.</title>
        <authorList>
            <consortium name="The Broad Institute Genome Sequencing Platform"/>
            <person name="Atkinson P.W."/>
            <person name="Hemingway J."/>
            <person name="Christensen B.M."/>
            <person name="Higgs S."/>
            <person name="Kodira C."/>
            <person name="Hannick L."/>
            <person name="Megy K."/>
            <person name="O'Leary S."/>
            <person name="Pearson M."/>
            <person name="Haas B.J."/>
            <person name="Mauceli E."/>
            <person name="Wortman J.R."/>
            <person name="Lee N.H."/>
            <person name="Guigo R."/>
            <person name="Stanke M."/>
            <person name="Alvarado L."/>
            <person name="Amedeo P."/>
            <person name="Antoine C.H."/>
            <person name="Arensburger P."/>
            <person name="Bidwell S.L."/>
            <person name="Crawford M."/>
            <person name="Camaro F."/>
            <person name="Devon K."/>
            <person name="Engels R."/>
            <person name="Hammond M."/>
            <person name="Howarth C."/>
            <person name="Koehrsen M."/>
            <person name="Lawson D."/>
            <person name="Montgomery P."/>
            <person name="Nene V."/>
            <person name="Nusbaum C."/>
            <person name="Puiu D."/>
            <person name="Romero-Severson J."/>
            <person name="Severson D.W."/>
            <person name="Shumway M."/>
            <person name="Sisk P."/>
            <person name="Stolte C."/>
            <person name="Zeng Q."/>
            <person name="Eisenstadt E."/>
            <person name="Fraser-Liggett C."/>
            <person name="Strausberg R."/>
            <person name="Galagan J."/>
            <person name="Birren B."/>
            <person name="Collins F.H."/>
        </authorList>
    </citation>
    <scope>NUCLEOTIDE SEQUENCE [LARGE SCALE GENOMIC DNA]</scope>
    <source>
        <strain evidence="1">JHB</strain>
    </source>
</reference>
<dbReference type="HOGENOM" id="CLU_1769879_0_0_1"/>
<dbReference type="VEuPathDB" id="VectorBase:CPIJ009899"/>
<reference evidence="2" key="2">
    <citation type="submission" date="2021-02" db="UniProtKB">
        <authorList>
            <consortium name="EnsemblMetazoa"/>
        </authorList>
    </citation>
    <scope>IDENTIFICATION</scope>
    <source>
        <strain evidence="2">JHB</strain>
    </source>
</reference>
<proteinExistence type="predicted"/>